<evidence type="ECO:0000313" key="3">
    <source>
        <dbReference type="Proteomes" id="UP000029525"/>
    </source>
</evidence>
<name>A0A096A9U3_9BACT</name>
<sequence length="354" mass="40137">MNKNIDTTYRFPAEWEKQSAIMLIMPHEDTDWKPYLAEITETYVQMADAITQYEHLLLTTKDIEETKDLLSARLSKEQMARIIFFECDNNDTWARDVAPISLVAKDGSRRMLDFCFNGWGEKFSAEKDNNINALVAKAGLFNADLVRHKDFVLEGGSIESDGKGTLFTTTSCLLAPHRNQPLTKEDITQYLLQNIFSERVIWLEHGELEGDDTDGHIDTIVRCAPNDTLLYIKCEDKSDTHYTDFKALEEQLKTLRTLNGKPYRLLALPFTEAVCDDGERLPATYANFVILNGAVLVPTYAQPDKDEKALKIIKQAFPSYDIIGIDAQTVVRQHGSLHCLTMQLPEGFLATDSK</sequence>
<evidence type="ECO:0000313" key="2">
    <source>
        <dbReference type="EMBL" id="KGF43873.1"/>
    </source>
</evidence>
<dbReference type="OrthoDB" id="9808013at2"/>
<dbReference type="SUPFAM" id="SSF55909">
    <property type="entry name" value="Pentein"/>
    <property type="match status" value="1"/>
</dbReference>
<dbReference type="Proteomes" id="UP000029525">
    <property type="component" value="Unassembled WGS sequence"/>
</dbReference>
<dbReference type="PANTHER" id="PTHR31377:SF0">
    <property type="entry name" value="AGMATINE DEIMINASE-RELATED"/>
    <property type="match status" value="1"/>
</dbReference>
<dbReference type="Gene3D" id="3.75.10.10">
    <property type="entry name" value="L-arginine/glycine Amidinotransferase, Chain A"/>
    <property type="match status" value="1"/>
</dbReference>
<dbReference type="GO" id="GO:0004668">
    <property type="term" value="F:protein-arginine deiminase activity"/>
    <property type="evidence" value="ECO:0007669"/>
    <property type="project" value="InterPro"/>
</dbReference>
<dbReference type="AlphaFoldDB" id="A0A096A9U3"/>
<dbReference type="RefSeq" id="WP_036867860.1">
    <property type="nucleotide sequence ID" value="NZ_JRNQ01000060.1"/>
</dbReference>
<reference evidence="2 3" key="1">
    <citation type="submission" date="2014-07" db="EMBL/GenBank/DDBJ databases">
        <authorList>
            <person name="McCorrison J."/>
            <person name="Sanka R."/>
            <person name="Torralba M."/>
            <person name="Gillis M."/>
            <person name="Haft D.H."/>
            <person name="Methe B."/>
            <person name="Sutton G."/>
            <person name="Nelson K.E."/>
        </authorList>
    </citation>
    <scope>NUCLEOTIDE SEQUENCE [LARGE SCALE GENOMIC DNA]</scope>
    <source>
        <strain evidence="2 3">DNF00320</strain>
    </source>
</reference>
<dbReference type="PANTHER" id="PTHR31377">
    <property type="entry name" value="AGMATINE DEIMINASE-RELATED"/>
    <property type="match status" value="1"/>
</dbReference>
<dbReference type="EMBL" id="JRNQ01000060">
    <property type="protein sequence ID" value="KGF43873.1"/>
    <property type="molecule type" value="Genomic_DNA"/>
</dbReference>
<protein>
    <submittedName>
        <fullName evidence="2">Peptidyl-arginine deiminase</fullName>
    </submittedName>
</protein>
<evidence type="ECO:0000256" key="1">
    <source>
        <dbReference type="ARBA" id="ARBA00022801"/>
    </source>
</evidence>
<dbReference type="InterPro" id="IPR007466">
    <property type="entry name" value="Peptidyl-Arg-deiminase_porph"/>
</dbReference>
<proteinExistence type="predicted"/>
<gene>
    <name evidence="2" type="ORF">HMPREF0647_08690</name>
</gene>
<dbReference type="GO" id="GO:0047632">
    <property type="term" value="F:agmatine deiminase activity"/>
    <property type="evidence" value="ECO:0007669"/>
    <property type="project" value="TreeGrafter"/>
</dbReference>
<comment type="caution">
    <text evidence="2">The sequence shown here is derived from an EMBL/GenBank/DDBJ whole genome shotgun (WGS) entry which is preliminary data.</text>
</comment>
<dbReference type="GO" id="GO:0009446">
    <property type="term" value="P:putrescine biosynthetic process"/>
    <property type="evidence" value="ECO:0007669"/>
    <property type="project" value="InterPro"/>
</dbReference>
<organism evidence="2 3">
    <name type="scientific">Prevotella bivia DNF00320</name>
    <dbReference type="NCBI Taxonomy" id="1401068"/>
    <lineage>
        <taxon>Bacteria</taxon>
        <taxon>Pseudomonadati</taxon>
        <taxon>Bacteroidota</taxon>
        <taxon>Bacteroidia</taxon>
        <taxon>Bacteroidales</taxon>
        <taxon>Prevotellaceae</taxon>
        <taxon>Prevotella</taxon>
    </lineage>
</organism>
<accession>A0A096A9U3</accession>
<keyword evidence="1" id="KW-0378">Hydrolase</keyword>
<dbReference type="Pfam" id="PF04371">
    <property type="entry name" value="PAD_porph"/>
    <property type="match status" value="1"/>
</dbReference>